<proteinExistence type="predicted"/>
<protein>
    <submittedName>
        <fullName evidence="4">C-type lectin domain-containing protein</fullName>
    </submittedName>
</protein>
<evidence type="ECO:0000256" key="1">
    <source>
        <dbReference type="SAM" id="MobiDB-lite"/>
    </source>
</evidence>
<keyword evidence="2" id="KW-1133">Transmembrane helix</keyword>
<dbReference type="Proteomes" id="UP000046393">
    <property type="component" value="Unplaced"/>
</dbReference>
<sequence>MHDFSKKNCLEWEGNDQEKQRYSNTRYMVFYIVFIMVLLNVLVCLVCVLLQTDNESPNRYLPFGRRYYDDYLAISQRIDRIVNRTVAGIMSCRKFETVQTPTLLRTFPTKVVKKTKSDHSVRHSNAWTNESYHKSTRNAALPVTTKQSYRQSKDFCGGVYIPSHLVEANEMRELKTIYEHFEMRPPMAIAVAHFNEYEKFSNEFDSEYFFQRSLLHIQTKGLCPVFDGDYFFEKNRPQEAVNLGIHLSKDRFFDDAPIWYIKRRLRVIKYDESLDCVAMLRSNRVSLNKTCPPALSYKYYIRQPPYYVQEQSGHDAYCLYDITLDNKVKFNYTETQQYCSAAFSGDVLTVNNYDEHMFLADLLFQPYAKSRMKKGLEVIPLLRFFHTLGAYAYDKAIVSKYYLSHNPQKDCMVLVRNHKQIKDDIWFSKCTDRFQRIVCKVSLRTMPTNPDMFVFGNGESFKRHSFRPLLPYNPAITSVNGLLIYDQDSDNSISSWMICVIGGLIVIILNLILFIGLSQRQYNQLARYRFYDANDVQQCQYDRAMSTSDFVVPLQSQQMFPSSMSFSTDYRPPPAVPEQKPIQPPQDLSNEVYESLDQEAEKNAPDIAADDIYSNIDAQ</sequence>
<dbReference type="SUPFAM" id="SSF56436">
    <property type="entry name" value="C-type lectin-like"/>
    <property type="match status" value="1"/>
</dbReference>
<feature type="transmembrane region" description="Helical" evidence="2">
    <location>
        <begin position="493"/>
        <end position="517"/>
    </location>
</feature>
<dbReference type="WBParaSite" id="SMUV_0001051001-mRNA-1">
    <property type="protein sequence ID" value="SMUV_0001051001-mRNA-1"/>
    <property type="gene ID" value="SMUV_0001051001"/>
</dbReference>
<name>A0A0N5AZT1_9BILA</name>
<keyword evidence="2" id="KW-0472">Membrane</keyword>
<feature type="transmembrane region" description="Helical" evidence="2">
    <location>
        <begin position="29"/>
        <end position="51"/>
    </location>
</feature>
<evidence type="ECO:0000256" key="2">
    <source>
        <dbReference type="SAM" id="Phobius"/>
    </source>
</evidence>
<dbReference type="InterPro" id="IPR016187">
    <property type="entry name" value="CTDL_fold"/>
</dbReference>
<feature type="region of interest" description="Disordered" evidence="1">
    <location>
        <begin position="563"/>
        <end position="619"/>
    </location>
</feature>
<keyword evidence="3" id="KW-1185">Reference proteome</keyword>
<evidence type="ECO:0000313" key="4">
    <source>
        <dbReference type="WBParaSite" id="SMUV_0001051001-mRNA-1"/>
    </source>
</evidence>
<organism evidence="3 4">
    <name type="scientific">Syphacia muris</name>
    <dbReference type="NCBI Taxonomy" id="451379"/>
    <lineage>
        <taxon>Eukaryota</taxon>
        <taxon>Metazoa</taxon>
        <taxon>Ecdysozoa</taxon>
        <taxon>Nematoda</taxon>
        <taxon>Chromadorea</taxon>
        <taxon>Rhabditida</taxon>
        <taxon>Spirurina</taxon>
        <taxon>Oxyuridomorpha</taxon>
        <taxon>Oxyuroidea</taxon>
        <taxon>Oxyuridae</taxon>
        <taxon>Syphacia</taxon>
    </lineage>
</organism>
<dbReference type="AlphaFoldDB" id="A0A0N5AZT1"/>
<reference evidence="4" key="1">
    <citation type="submission" date="2017-02" db="UniProtKB">
        <authorList>
            <consortium name="WormBaseParasite"/>
        </authorList>
    </citation>
    <scope>IDENTIFICATION</scope>
</reference>
<keyword evidence="2" id="KW-0812">Transmembrane</keyword>
<accession>A0A0N5AZT1</accession>
<evidence type="ECO:0000313" key="3">
    <source>
        <dbReference type="Proteomes" id="UP000046393"/>
    </source>
</evidence>